<name>A0ABY7S1S9_9FLAO</name>
<proteinExistence type="inferred from homology"/>
<dbReference type="InterPro" id="IPR045851">
    <property type="entry name" value="AMP-bd_C_sf"/>
</dbReference>
<dbReference type="SUPFAM" id="SSF56801">
    <property type="entry name" value="Acetyl-CoA synthetase-like"/>
    <property type="match status" value="1"/>
</dbReference>
<dbReference type="Pfam" id="PF00501">
    <property type="entry name" value="AMP-binding"/>
    <property type="match status" value="1"/>
</dbReference>
<dbReference type="InterPro" id="IPR042099">
    <property type="entry name" value="ANL_N_sf"/>
</dbReference>
<evidence type="ECO:0000313" key="5">
    <source>
        <dbReference type="Proteomes" id="UP001202717"/>
    </source>
</evidence>
<dbReference type="PANTHER" id="PTHR43201:SF5">
    <property type="entry name" value="MEDIUM-CHAIN ACYL-COA LIGASE ACSF2, MITOCHONDRIAL"/>
    <property type="match status" value="1"/>
</dbReference>
<dbReference type="PANTHER" id="PTHR43201">
    <property type="entry name" value="ACYL-COA SYNTHETASE"/>
    <property type="match status" value="1"/>
</dbReference>
<dbReference type="Gene3D" id="3.30.300.30">
    <property type="match status" value="1"/>
</dbReference>
<feature type="domain" description="AMP-dependent synthetase/ligase" evidence="3">
    <location>
        <begin position="49"/>
        <end position="216"/>
    </location>
</feature>
<comment type="similarity">
    <text evidence="1">Belongs to the ATP-dependent AMP-binding enzyme family.</text>
</comment>
<protein>
    <submittedName>
        <fullName evidence="4">AMP-binding protein</fullName>
    </submittedName>
</protein>
<dbReference type="EMBL" id="CP116221">
    <property type="protein sequence ID" value="WCO03338.1"/>
    <property type="molecule type" value="Genomic_DNA"/>
</dbReference>
<evidence type="ECO:0000313" key="4">
    <source>
        <dbReference type="EMBL" id="WCO03338.1"/>
    </source>
</evidence>
<dbReference type="InterPro" id="IPR000873">
    <property type="entry name" value="AMP-dep_synth/lig_dom"/>
</dbReference>
<evidence type="ECO:0000259" key="3">
    <source>
        <dbReference type="Pfam" id="PF00501"/>
    </source>
</evidence>
<gene>
    <name evidence="4" type="ORF">MUN68_007500</name>
</gene>
<accession>A0ABY7S1S9</accession>
<organism evidence="4 5">
    <name type="scientific">Psychroserpens ponticola</name>
    <dbReference type="NCBI Taxonomy" id="2932268"/>
    <lineage>
        <taxon>Bacteria</taxon>
        <taxon>Pseudomonadati</taxon>
        <taxon>Bacteroidota</taxon>
        <taxon>Flavobacteriia</taxon>
        <taxon>Flavobacteriales</taxon>
        <taxon>Flavobacteriaceae</taxon>
        <taxon>Psychroserpens</taxon>
    </lineage>
</organism>
<sequence length="358" mass="40437">MTPTFDKINLKFKLNGRPYNHSELKEVAYNLIKEGVAHEKAVGDFLLDWLDNNDYVLVKTSGTTGTQKEIKLDKSGMVNSAIMTGDYFGLKPGDKALHCLPSRYISGKMMLVRAMILGLELDMIAPTLYPAFDDQKQYDFGAMIPLQLKNSLKRLDNFKTIIIGGARVSKSLIEAVELLNPEIYETFGMTETISHIAVKKLNHTKSVTEVFKTLPDVSISKNKKNCLIIDAPKLNAKTIITNDVIDLISENQFELIGRYDNMINSGGVKLFPEHIEFKLHGLIKQRFFIASEEDIDLGQKVILIIEAEKSDFDNAIFSKLQKHEVPKAIYYIPKFLETETGKVQRKKMLEGVLSSFTH</sequence>
<reference evidence="4 5" key="1">
    <citation type="submission" date="2023-01" db="EMBL/GenBank/DDBJ databases">
        <title>Psychroserpens ponticola sp. nov., isolated from seawater.</title>
        <authorList>
            <person name="Kristyanto S."/>
            <person name="Jung J."/>
            <person name="Kim J.M."/>
            <person name="Jeon C.O."/>
        </authorList>
    </citation>
    <scope>NUCLEOTIDE SEQUENCE [LARGE SCALE GENOMIC DNA]</scope>
    <source>
        <strain evidence="4 5">MSW6</strain>
    </source>
</reference>
<dbReference type="Proteomes" id="UP001202717">
    <property type="component" value="Chromosome"/>
</dbReference>
<dbReference type="Gene3D" id="3.40.50.12780">
    <property type="entry name" value="N-terminal domain of ligase-like"/>
    <property type="match status" value="1"/>
</dbReference>
<evidence type="ECO:0000256" key="2">
    <source>
        <dbReference type="ARBA" id="ARBA00022598"/>
    </source>
</evidence>
<keyword evidence="5" id="KW-1185">Reference proteome</keyword>
<evidence type="ECO:0000256" key="1">
    <source>
        <dbReference type="ARBA" id="ARBA00006432"/>
    </source>
</evidence>
<dbReference type="RefSeq" id="WP_249994576.1">
    <property type="nucleotide sequence ID" value="NZ_CP116221.1"/>
</dbReference>
<keyword evidence="2" id="KW-0436">Ligase</keyword>